<protein>
    <recommendedName>
        <fullName evidence="3">Aminotransferase class III-fold pyridoxal phosphate-dependent enzyme</fullName>
    </recommendedName>
</protein>
<comment type="caution">
    <text evidence="1">The sequence shown here is derived from an EMBL/GenBank/DDBJ whole genome shotgun (WGS) entry which is preliminary data.</text>
</comment>
<gene>
    <name evidence="1" type="ORF">MES4922_10016</name>
</gene>
<organism evidence="1 2">
    <name type="scientific">Mesorhizobium ventifaucium</name>
    <dbReference type="NCBI Taxonomy" id="666020"/>
    <lineage>
        <taxon>Bacteria</taxon>
        <taxon>Pseudomonadati</taxon>
        <taxon>Pseudomonadota</taxon>
        <taxon>Alphaproteobacteria</taxon>
        <taxon>Hyphomicrobiales</taxon>
        <taxon>Phyllobacteriaceae</taxon>
        <taxon>Mesorhizobium</taxon>
    </lineage>
</organism>
<sequence length="107" mass="11383">MCKSVRVTKSHIVGSASLGYSPSATRGLYPAGVTKVSIAPVPIGKRNENLSIYAHAGEGARIQDADGNSYVDFHNNFSTLIHGHRHPATIAAIASQLERGTCLAIRR</sequence>
<evidence type="ECO:0008006" key="3">
    <source>
        <dbReference type="Google" id="ProtNLM"/>
    </source>
</evidence>
<keyword evidence="2" id="KW-1185">Reference proteome</keyword>
<accession>A0ABM9DDE8</accession>
<name>A0ABM9DDE8_9HYPH</name>
<dbReference type="InterPro" id="IPR015422">
    <property type="entry name" value="PyrdxlP-dep_Trfase_small"/>
</dbReference>
<dbReference type="InterPro" id="IPR015424">
    <property type="entry name" value="PyrdxlP-dep_Trfase"/>
</dbReference>
<dbReference type="InterPro" id="IPR005814">
    <property type="entry name" value="Aminotrans_3"/>
</dbReference>
<evidence type="ECO:0000313" key="1">
    <source>
        <dbReference type="EMBL" id="CAH2394103.1"/>
    </source>
</evidence>
<dbReference type="Pfam" id="PF00202">
    <property type="entry name" value="Aminotran_3"/>
    <property type="match status" value="1"/>
</dbReference>
<dbReference type="SUPFAM" id="SSF53383">
    <property type="entry name" value="PLP-dependent transferases"/>
    <property type="match status" value="1"/>
</dbReference>
<dbReference type="Gene3D" id="3.90.1150.10">
    <property type="entry name" value="Aspartate Aminotransferase, domain 1"/>
    <property type="match status" value="1"/>
</dbReference>
<reference evidence="1" key="1">
    <citation type="submission" date="2022-03" db="EMBL/GenBank/DDBJ databases">
        <authorList>
            <person name="Brunel B."/>
        </authorList>
    </citation>
    <scope>NUCLEOTIDE SEQUENCE</scope>
    <source>
        <strain evidence="1">STM4922sample</strain>
    </source>
</reference>
<evidence type="ECO:0000313" key="2">
    <source>
        <dbReference type="Proteomes" id="UP001152604"/>
    </source>
</evidence>
<dbReference type="EMBL" id="CAKXZS010000001">
    <property type="protein sequence ID" value="CAH2394103.1"/>
    <property type="molecule type" value="Genomic_DNA"/>
</dbReference>
<proteinExistence type="predicted"/>
<dbReference type="Proteomes" id="UP001152604">
    <property type="component" value="Unassembled WGS sequence"/>
</dbReference>